<sequence>MKHNQTDCYAFRMYPEPNGTNYYQNDLMTQEQVERLFDYCQILEAIIFDKGWLFLISYYGYEELFEINNKSGWFECSDLEDFKKYIESYQNDIKNMK</sequence>
<gene>
    <name evidence="1" type="ORF">J34TS1_42010</name>
</gene>
<evidence type="ECO:0000313" key="1">
    <source>
        <dbReference type="EMBL" id="GIO49436.1"/>
    </source>
</evidence>
<keyword evidence="2" id="KW-1185">Reference proteome</keyword>
<dbReference type="Proteomes" id="UP000682811">
    <property type="component" value="Unassembled WGS sequence"/>
</dbReference>
<organism evidence="1 2">
    <name type="scientific">Paenibacillus azoreducens</name>
    <dbReference type="NCBI Taxonomy" id="116718"/>
    <lineage>
        <taxon>Bacteria</taxon>
        <taxon>Bacillati</taxon>
        <taxon>Bacillota</taxon>
        <taxon>Bacilli</taxon>
        <taxon>Bacillales</taxon>
        <taxon>Paenibacillaceae</taxon>
        <taxon>Paenibacillus</taxon>
    </lineage>
</organism>
<dbReference type="RefSeq" id="WP_194233722.1">
    <property type="nucleotide sequence ID" value="NZ_AP025343.1"/>
</dbReference>
<protein>
    <submittedName>
        <fullName evidence="1">Uncharacterized protein</fullName>
    </submittedName>
</protein>
<accession>A0A920CQ59</accession>
<reference evidence="1 2" key="1">
    <citation type="submission" date="2021-03" db="EMBL/GenBank/DDBJ databases">
        <title>Antimicrobial resistance genes in bacteria isolated from Japanese honey, and their potential for conferring macrolide and lincosamide resistance in the American foulbrood pathogen Paenibacillus larvae.</title>
        <authorList>
            <person name="Okamoto M."/>
            <person name="Kumagai M."/>
            <person name="Kanamori H."/>
            <person name="Takamatsu D."/>
        </authorList>
    </citation>
    <scope>NUCLEOTIDE SEQUENCE [LARGE SCALE GENOMIC DNA]</scope>
    <source>
        <strain evidence="1 2">J34TS1</strain>
    </source>
</reference>
<dbReference type="AlphaFoldDB" id="A0A920CQ59"/>
<dbReference type="EMBL" id="BORT01000022">
    <property type="protein sequence ID" value="GIO49436.1"/>
    <property type="molecule type" value="Genomic_DNA"/>
</dbReference>
<comment type="caution">
    <text evidence="1">The sequence shown here is derived from an EMBL/GenBank/DDBJ whole genome shotgun (WGS) entry which is preliminary data.</text>
</comment>
<name>A0A920CQ59_9BACL</name>
<proteinExistence type="predicted"/>
<evidence type="ECO:0000313" key="2">
    <source>
        <dbReference type="Proteomes" id="UP000682811"/>
    </source>
</evidence>